<dbReference type="AlphaFoldDB" id="A0A2P8EC67"/>
<keyword evidence="3 4" id="KW-0732">Signal</keyword>
<keyword evidence="2" id="KW-0813">Transport</keyword>
<evidence type="ECO:0000256" key="3">
    <source>
        <dbReference type="ARBA" id="ARBA00022729"/>
    </source>
</evidence>
<dbReference type="PANTHER" id="PTHR43649">
    <property type="entry name" value="ARABINOSE-BINDING PROTEIN-RELATED"/>
    <property type="match status" value="1"/>
</dbReference>
<evidence type="ECO:0000313" key="6">
    <source>
        <dbReference type="Proteomes" id="UP000243528"/>
    </source>
</evidence>
<dbReference type="Gene3D" id="3.40.190.10">
    <property type="entry name" value="Periplasmic binding protein-like II"/>
    <property type="match status" value="2"/>
</dbReference>
<name>A0A2P8EC67_9ACTN</name>
<dbReference type="CDD" id="cd13585">
    <property type="entry name" value="PBP2_TMBP_like"/>
    <property type="match status" value="1"/>
</dbReference>
<dbReference type="Pfam" id="PF01547">
    <property type="entry name" value="SBP_bac_1"/>
    <property type="match status" value="1"/>
</dbReference>
<organism evidence="5 6">
    <name type="scientific">Haloactinopolyspora alba</name>
    <dbReference type="NCBI Taxonomy" id="648780"/>
    <lineage>
        <taxon>Bacteria</taxon>
        <taxon>Bacillati</taxon>
        <taxon>Actinomycetota</taxon>
        <taxon>Actinomycetes</taxon>
        <taxon>Jiangellales</taxon>
        <taxon>Jiangellaceae</taxon>
        <taxon>Haloactinopolyspora</taxon>
    </lineage>
</organism>
<comment type="caution">
    <text evidence="5">The sequence shown here is derived from an EMBL/GenBank/DDBJ whole genome shotgun (WGS) entry which is preliminary data.</text>
</comment>
<accession>A0A2P8EC67</accession>
<comment type="similarity">
    <text evidence="1">Belongs to the bacterial solute-binding protein 1 family.</text>
</comment>
<evidence type="ECO:0000256" key="2">
    <source>
        <dbReference type="ARBA" id="ARBA00022448"/>
    </source>
</evidence>
<evidence type="ECO:0000256" key="4">
    <source>
        <dbReference type="SAM" id="SignalP"/>
    </source>
</evidence>
<reference evidence="5 6" key="1">
    <citation type="submission" date="2018-03" db="EMBL/GenBank/DDBJ databases">
        <title>Genomic Encyclopedia of Archaeal and Bacterial Type Strains, Phase II (KMG-II): from individual species to whole genera.</title>
        <authorList>
            <person name="Goeker M."/>
        </authorList>
    </citation>
    <scope>NUCLEOTIDE SEQUENCE [LARGE SCALE GENOMIC DNA]</scope>
    <source>
        <strain evidence="5 6">DSM 45211</strain>
    </source>
</reference>
<dbReference type="OrthoDB" id="9780991at2"/>
<dbReference type="Proteomes" id="UP000243528">
    <property type="component" value="Unassembled WGS sequence"/>
</dbReference>
<evidence type="ECO:0000313" key="5">
    <source>
        <dbReference type="EMBL" id="PSL07040.1"/>
    </source>
</evidence>
<dbReference type="InterPro" id="IPR050490">
    <property type="entry name" value="Bact_solute-bd_prot1"/>
</dbReference>
<dbReference type="PANTHER" id="PTHR43649:SF34">
    <property type="entry name" value="ABC TRANSPORTER PERIPLASMIC-BINDING PROTEIN YCJN-RELATED"/>
    <property type="match status" value="1"/>
</dbReference>
<gene>
    <name evidence="5" type="ORF">CLV30_102429</name>
</gene>
<keyword evidence="6" id="KW-1185">Reference proteome</keyword>
<evidence type="ECO:0000256" key="1">
    <source>
        <dbReference type="ARBA" id="ARBA00008520"/>
    </source>
</evidence>
<feature type="signal peptide" evidence="4">
    <location>
        <begin position="1"/>
        <end position="25"/>
    </location>
</feature>
<proteinExistence type="inferred from homology"/>
<feature type="chain" id="PRO_5039582461" evidence="4">
    <location>
        <begin position="26"/>
        <end position="467"/>
    </location>
</feature>
<sequence>MAKRSAVRGMLGAAAIGAMLLPGCAAGGISGASGDQAVDLEADVEQFLRDRGADLDVPRISILAQSSPQADAIQQMAGQFTELTGIDVEWTILDEQSTENRAAVALGAGNGGFDVLQTPSAFIPTYVDRGWIASIDEFMADEQSLIPGWDLDAFGAGTTAQLSRDDEVYGVPMFIGTQVFYYRTDVFAEHGIEQPPTTYRELVEVVKTIDGGKVDGIALRTAPSVSQLLFVWSAWLYAYGGSYYEQVEQGNYSGSALNSSEAVKALEVFTDLVQNHAPSGATNWSVDDVTRAFLSGRVGIVQEGAVFGGTFNDPEVSQVAGDIDTFTLPAGPAGSYVPYNAHGWTIAEDSRASEAAWLFVQWATLTETLTAATQTDANFGAPPLAEVYESQEYAEQYGFGSFVDSVVGTIAIADDGGVSPLPGDANYLPATTDWATVGQQIAEELSRAVTGQVSAADAIRAAASRIG</sequence>
<dbReference type="RefSeq" id="WP_106536004.1">
    <property type="nucleotide sequence ID" value="NZ_ML142898.1"/>
</dbReference>
<dbReference type="InterPro" id="IPR006059">
    <property type="entry name" value="SBP"/>
</dbReference>
<protein>
    <submittedName>
        <fullName evidence="5">Carbohydrate ABC transporter substrate-binding protein (CUT1 family)</fullName>
    </submittedName>
</protein>
<dbReference type="EMBL" id="PYGE01000002">
    <property type="protein sequence ID" value="PSL07040.1"/>
    <property type="molecule type" value="Genomic_DNA"/>
</dbReference>
<dbReference type="SUPFAM" id="SSF53850">
    <property type="entry name" value="Periplasmic binding protein-like II"/>
    <property type="match status" value="1"/>
</dbReference>